<accession>A0A562T9H4</accession>
<dbReference type="Proteomes" id="UP000320593">
    <property type="component" value="Unassembled WGS sequence"/>
</dbReference>
<sequence length="181" mass="20562">MISDKKGSSKSPFEMVGWREVVSLPELGIQDMRAKIDTGARTSAIHAEDQVTFEKDGTNWVRFRVPASRYHKSLFAEVPILDQRDIKNTSGVPERRIVIRTLMVLGRHHWHIDLSLANREKMGFDMILGRTAIRGRRIVVHPGRSFLASVSPEKKTRRVQQSETDTKAREPTGSSRQRSGT</sequence>
<dbReference type="InterPro" id="IPR008503">
    <property type="entry name" value="Asp_endopeptidase"/>
</dbReference>
<feature type="compositionally biased region" description="Polar residues" evidence="1">
    <location>
        <begin position="172"/>
        <end position="181"/>
    </location>
</feature>
<dbReference type="Pfam" id="PF05618">
    <property type="entry name" value="Zn_protease"/>
    <property type="match status" value="1"/>
</dbReference>
<dbReference type="PANTHER" id="PTHR38037">
    <property type="entry name" value="ZN_PROTEASE DOMAIN-CONTAINING PROTEIN"/>
    <property type="match status" value="1"/>
</dbReference>
<organism evidence="3 4">
    <name type="scientific">Roseibium hamelinense</name>
    <dbReference type="NCBI Taxonomy" id="150831"/>
    <lineage>
        <taxon>Bacteria</taxon>
        <taxon>Pseudomonadati</taxon>
        <taxon>Pseudomonadota</taxon>
        <taxon>Alphaproteobacteria</taxon>
        <taxon>Hyphomicrobiales</taxon>
        <taxon>Stappiaceae</taxon>
        <taxon>Roseibium</taxon>
    </lineage>
</organism>
<name>A0A562T9H4_9HYPH</name>
<proteinExistence type="predicted"/>
<dbReference type="EMBL" id="VLLF01000002">
    <property type="protein sequence ID" value="TWI90317.1"/>
    <property type="molecule type" value="Genomic_DNA"/>
</dbReference>
<reference evidence="3 4" key="1">
    <citation type="submission" date="2019-07" db="EMBL/GenBank/DDBJ databases">
        <title>Genomic Encyclopedia of Archaeal and Bacterial Type Strains, Phase II (KMG-II): from individual species to whole genera.</title>
        <authorList>
            <person name="Goeker M."/>
        </authorList>
    </citation>
    <scope>NUCLEOTIDE SEQUENCE [LARGE SCALE GENOMIC DNA]</scope>
    <source>
        <strain evidence="3 4">ATCC BAA-252</strain>
    </source>
</reference>
<evidence type="ECO:0000313" key="4">
    <source>
        <dbReference type="Proteomes" id="UP000320593"/>
    </source>
</evidence>
<feature type="region of interest" description="Disordered" evidence="1">
    <location>
        <begin position="149"/>
        <end position="181"/>
    </location>
</feature>
<dbReference type="AlphaFoldDB" id="A0A562T9H4"/>
<dbReference type="PANTHER" id="PTHR38037:SF1">
    <property type="entry name" value="ATP-DEPENDENT ZINC PROTEASE DOMAIN-CONTAINING PROTEIN-RELATED"/>
    <property type="match status" value="1"/>
</dbReference>
<dbReference type="OrthoDB" id="9782977at2"/>
<feature type="domain" description="Retropepsin-like aspartic endopeptidase" evidence="2">
    <location>
        <begin position="15"/>
        <end position="148"/>
    </location>
</feature>
<dbReference type="Gene3D" id="2.40.70.10">
    <property type="entry name" value="Acid Proteases"/>
    <property type="match status" value="1"/>
</dbReference>
<gene>
    <name evidence="3" type="ORF">JM93_01297</name>
</gene>
<dbReference type="SUPFAM" id="SSF50630">
    <property type="entry name" value="Acid proteases"/>
    <property type="match status" value="1"/>
</dbReference>
<evidence type="ECO:0000259" key="2">
    <source>
        <dbReference type="Pfam" id="PF05618"/>
    </source>
</evidence>
<dbReference type="InterPro" id="IPR021109">
    <property type="entry name" value="Peptidase_aspartic_dom_sf"/>
</dbReference>
<protein>
    <recommendedName>
        <fullName evidence="2">Retropepsin-like aspartic endopeptidase domain-containing protein</fullName>
    </recommendedName>
</protein>
<evidence type="ECO:0000256" key="1">
    <source>
        <dbReference type="SAM" id="MobiDB-lite"/>
    </source>
</evidence>
<evidence type="ECO:0000313" key="3">
    <source>
        <dbReference type="EMBL" id="TWI90317.1"/>
    </source>
</evidence>
<keyword evidence="4" id="KW-1185">Reference proteome</keyword>
<comment type="caution">
    <text evidence="3">The sequence shown here is derived from an EMBL/GenBank/DDBJ whole genome shotgun (WGS) entry which is preliminary data.</text>
</comment>